<dbReference type="GO" id="GO:0000723">
    <property type="term" value="P:telomere maintenance"/>
    <property type="evidence" value="ECO:0007669"/>
    <property type="project" value="TreeGrafter"/>
</dbReference>
<dbReference type="PANTHER" id="PTHR46457">
    <property type="entry name" value="DNA REPAIR PROTEIN RAD51 HOMOLOG 4"/>
    <property type="match status" value="1"/>
</dbReference>
<dbReference type="GO" id="GO:0000724">
    <property type="term" value="P:double-strand break repair via homologous recombination"/>
    <property type="evidence" value="ECO:0007669"/>
    <property type="project" value="TreeGrafter"/>
</dbReference>
<keyword evidence="2" id="KW-0539">Nucleus</keyword>
<dbReference type="InterPro" id="IPR051988">
    <property type="entry name" value="HRR_RAD51_Paralog"/>
</dbReference>
<dbReference type="InterPro" id="IPR038765">
    <property type="entry name" value="Papain-like_cys_pep_sf"/>
</dbReference>
<dbReference type="GO" id="GO:0000400">
    <property type="term" value="F:four-way junction DNA binding"/>
    <property type="evidence" value="ECO:0007669"/>
    <property type="project" value="TreeGrafter"/>
</dbReference>
<dbReference type="PANTHER" id="PTHR46457:SF1">
    <property type="entry name" value="DNA REPAIR PROTEIN RAD51 HOMOLOG 4"/>
    <property type="match status" value="1"/>
</dbReference>
<dbReference type="Gene3D" id="3.40.395.10">
    <property type="entry name" value="Adenoviral Proteinase, Chain A"/>
    <property type="match status" value="1"/>
</dbReference>
<dbReference type="GO" id="GO:0007131">
    <property type="term" value="P:reciprocal meiotic recombination"/>
    <property type="evidence" value="ECO:0007669"/>
    <property type="project" value="TreeGrafter"/>
</dbReference>
<organism evidence="3 4">
    <name type="scientific">Penaeus vannamei</name>
    <name type="common">Whiteleg shrimp</name>
    <name type="synonym">Litopenaeus vannamei</name>
    <dbReference type="NCBI Taxonomy" id="6689"/>
    <lineage>
        <taxon>Eukaryota</taxon>
        <taxon>Metazoa</taxon>
        <taxon>Ecdysozoa</taxon>
        <taxon>Arthropoda</taxon>
        <taxon>Crustacea</taxon>
        <taxon>Multicrustacea</taxon>
        <taxon>Malacostraca</taxon>
        <taxon>Eumalacostraca</taxon>
        <taxon>Eucarida</taxon>
        <taxon>Decapoda</taxon>
        <taxon>Dendrobranchiata</taxon>
        <taxon>Penaeoidea</taxon>
        <taxon>Penaeidae</taxon>
        <taxon>Penaeus</taxon>
    </lineage>
</organism>
<dbReference type="OrthoDB" id="6353126at2759"/>
<gene>
    <name evidence="3" type="ORF">C7M84_021854</name>
</gene>
<dbReference type="Gene3D" id="3.40.50.300">
    <property type="entry name" value="P-loop containing nucleotide triphosphate hydrolases"/>
    <property type="match status" value="1"/>
</dbReference>
<protein>
    <submittedName>
        <fullName evidence="3">Putative DNA repair protein RAD51-like 4</fullName>
    </submittedName>
</protein>
<reference evidence="3 4" key="1">
    <citation type="submission" date="2018-04" db="EMBL/GenBank/DDBJ databases">
        <authorList>
            <person name="Zhang X."/>
            <person name="Yuan J."/>
            <person name="Li F."/>
            <person name="Xiang J."/>
        </authorList>
    </citation>
    <scope>NUCLEOTIDE SEQUENCE [LARGE SCALE GENOMIC DNA]</scope>
    <source>
        <tissue evidence="3">Muscle</tissue>
    </source>
</reference>
<keyword evidence="4" id="KW-1185">Reference proteome</keyword>
<dbReference type="GO" id="GO:0005657">
    <property type="term" value="C:replication fork"/>
    <property type="evidence" value="ECO:0007669"/>
    <property type="project" value="TreeGrafter"/>
</dbReference>
<dbReference type="GO" id="GO:0042148">
    <property type="term" value="P:DNA strand invasion"/>
    <property type="evidence" value="ECO:0007669"/>
    <property type="project" value="TreeGrafter"/>
</dbReference>
<sequence length="291" mass="31298">MTGEVVEICGGWGEGKTSLCVQLALHAALRQGLHTLFIDPSASVSPSKLAPFIEALSEEEEVMEKALSRIKVTSPADIWGLFRALEKTYHPCITLDGSAGSSSGSNSQSAGKLKLVIVDSLSNLVMPLLDGTRKEELGCLYASGAVMFLEPLAFPQAPRFIQIVNRDTAMSVADMGAYSSTGGSHWLTISNVFASRPNEVVVYDSLFDDVSPSTKALLRQLYFLHGDAEVRFERVQQQKNGTSCGRFAIAFAFDLALGSNPRGAAYDVGRMGGHLLAALEGSQVTPFPRRH</sequence>
<dbReference type="SUPFAM" id="SSF54001">
    <property type="entry name" value="Cysteine proteinases"/>
    <property type="match status" value="1"/>
</dbReference>
<evidence type="ECO:0000256" key="1">
    <source>
        <dbReference type="ARBA" id="ARBA00004123"/>
    </source>
</evidence>
<dbReference type="GO" id="GO:0008094">
    <property type="term" value="F:ATP-dependent activity, acting on DNA"/>
    <property type="evidence" value="ECO:0007669"/>
    <property type="project" value="TreeGrafter"/>
</dbReference>
<dbReference type="STRING" id="6689.A0A3R7LR24"/>
<evidence type="ECO:0000256" key="2">
    <source>
        <dbReference type="ARBA" id="ARBA00023242"/>
    </source>
</evidence>
<evidence type="ECO:0000313" key="4">
    <source>
        <dbReference type="Proteomes" id="UP000283509"/>
    </source>
</evidence>
<dbReference type="Proteomes" id="UP000283509">
    <property type="component" value="Unassembled WGS sequence"/>
</dbReference>
<dbReference type="InterPro" id="IPR027417">
    <property type="entry name" value="P-loop_NTPase"/>
</dbReference>
<evidence type="ECO:0000313" key="3">
    <source>
        <dbReference type="EMBL" id="ROT60622.1"/>
    </source>
</evidence>
<reference evidence="3 4" key="2">
    <citation type="submission" date="2019-01" db="EMBL/GenBank/DDBJ databases">
        <title>The decoding of complex shrimp genome reveals the adaptation for benthos swimmer, frequently molting mechanism and breeding impact on genome.</title>
        <authorList>
            <person name="Sun Y."/>
            <person name="Gao Y."/>
            <person name="Yu Y."/>
        </authorList>
    </citation>
    <scope>NUCLEOTIDE SEQUENCE [LARGE SCALE GENOMIC DNA]</scope>
    <source>
        <tissue evidence="3">Muscle</tissue>
    </source>
</reference>
<dbReference type="GO" id="GO:0003697">
    <property type="term" value="F:single-stranded DNA binding"/>
    <property type="evidence" value="ECO:0007669"/>
    <property type="project" value="TreeGrafter"/>
</dbReference>
<dbReference type="GO" id="GO:0033063">
    <property type="term" value="C:Rad51B-Rad51C-Rad51D-XRCC2 complex"/>
    <property type="evidence" value="ECO:0007669"/>
    <property type="project" value="TreeGrafter"/>
</dbReference>
<name>A0A3R7LR24_PENVA</name>
<dbReference type="GO" id="GO:0005815">
    <property type="term" value="C:microtubule organizing center"/>
    <property type="evidence" value="ECO:0007669"/>
    <property type="project" value="TreeGrafter"/>
</dbReference>
<accession>A0A3R7LR24</accession>
<dbReference type="EMBL" id="QCYY01004674">
    <property type="protein sequence ID" value="ROT60622.1"/>
    <property type="molecule type" value="Genomic_DNA"/>
</dbReference>
<proteinExistence type="predicted"/>
<comment type="subcellular location">
    <subcellularLocation>
        <location evidence="1">Nucleus</location>
    </subcellularLocation>
</comment>
<dbReference type="SUPFAM" id="SSF52540">
    <property type="entry name" value="P-loop containing nucleoside triphosphate hydrolases"/>
    <property type="match status" value="1"/>
</dbReference>
<dbReference type="AlphaFoldDB" id="A0A3R7LR24"/>
<comment type="caution">
    <text evidence="3">The sequence shown here is derived from an EMBL/GenBank/DDBJ whole genome shotgun (WGS) entry which is preliminary data.</text>
</comment>